<accession>A0ABT4VCQ0</accession>
<sequence length="272" mass="28622">SASTAHAPGAQHAADDTHPTMQLYHAYNRLYDLVDSLQPAQLQVSLSALAEALRGRGEQLGELIDDSAQLTADPPLTGDDLADLAALADDIAAAAPDAVRALDDAVALSGTVVQRRQDIGDLLGAGLAFTSQSQRFVDENSERIIQLVRSGEPVADVLGRHPGAIREGVNGLDTFLDGANRSLSTGFFKIRLSGTLHRPYPYGPEDCPRYPGMDGPNCHDARLRGPIGPVGGQQERDVLRELAPLLPGSPPAPDALGLLLGPVVRGTEVVTP</sequence>
<feature type="domain" description="Mammalian cell entry C-terminal" evidence="1">
    <location>
        <begin position="8"/>
        <end position="215"/>
    </location>
</feature>
<dbReference type="Pfam" id="PF11887">
    <property type="entry name" value="Mce4_CUP1"/>
    <property type="match status" value="1"/>
</dbReference>
<dbReference type="EMBL" id="JAQGLA010000157">
    <property type="protein sequence ID" value="MDA3631186.1"/>
    <property type="molecule type" value="Genomic_DNA"/>
</dbReference>
<dbReference type="Proteomes" id="UP001210380">
    <property type="component" value="Unassembled WGS sequence"/>
</dbReference>
<evidence type="ECO:0000313" key="2">
    <source>
        <dbReference type="EMBL" id="MDA3631186.1"/>
    </source>
</evidence>
<keyword evidence="3" id="KW-1185">Reference proteome</keyword>
<evidence type="ECO:0000313" key="3">
    <source>
        <dbReference type="Proteomes" id="UP001210380"/>
    </source>
</evidence>
<reference evidence="2 3" key="1">
    <citation type="submission" date="2022-11" db="EMBL/GenBank/DDBJ databases">
        <title>Draft genome sequence of Saccharopolyspora sp. WRP15-2 isolated from rhizosphere soils of wild rice in Thailand.</title>
        <authorList>
            <person name="Duangmal K."/>
            <person name="Kammanee S."/>
            <person name="Muangham S."/>
        </authorList>
    </citation>
    <scope>NUCLEOTIDE SEQUENCE [LARGE SCALE GENOMIC DNA]</scope>
    <source>
        <strain evidence="2 3">WRP15-2</strain>
    </source>
</reference>
<dbReference type="RefSeq" id="WP_270954542.1">
    <property type="nucleotide sequence ID" value="NZ_JAQGLA010000157.1"/>
</dbReference>
<proteinExistence type="predicted"/>
<evidence type="ECO:0000259" key="1">
    <source>
        <dbReference type="Pfam" id="PF11887"/>
    </source>
</evidence>
<organism evidence="2 3">
    <name type="scientific">Saccharopolyspora oryzae</name>
    <dbReference type="NCBI Taxonomy" id="2997343"/>
    <lineage>
        <taxon>Bacteria</taxon>
        <taxon>Bacillati</taxon>
        <taxon>Actinomycetota</taxon>
        <taxon>Actinomycetes</taxon>
        <taxon>Pseudonocardiales</taxon>
        <taxon>Pseudonocardiaceae</taxon>
        <taxon>Saccharopolyspora</taxon>
    </lineage>
</organism>
<dbReference type="PANTHER" id="PTHR33371:SF19">
    <property type="entry name" value="MCE-FAMILY PROTEIN MCE4A"/>
    <property type="match status" value="1"/>
</dbReference>
<name>A0ABT4VCQ0_9PSEU</name>
<feature type="non-terminal residue" evidence="2">
    <location>
        <position position="1"/>
    </location>
</feature>
<dbReference type="InterPro" id="IPR024516">
    <property type="entry name" value="Mce_C"/>
</dbReference>
<dbReference type="PANTHER" id="PTHR33371">
    <property type="entry name" value="INTERMEMBRANE PHOSPHOLIPID TRANSPORT SYSTEM BINDING PROTEIN MLAD-RELATED"/>
    <property type="match status" value="1"/>
</dbReference>
<gene>
    <name evidence="2" type="ORF">OU415_37575</name>
</gene>
<dbReference type="InterPro" id="IPR052336">
    <property type="entry name" value="MlaD_Phospholipid_Transporter"/>
</dbReference>
<comment type="caution">
    <text evidence="2">The sequence shown here is derived from an EMBL/GenBank/DDBJ whole genome shotgun (WGS) entry which is preliminary data.</text>
</comment>
<protein>
    <submittedName>
        <fullName evidence="2">MCE family protein</fullName>
    </submittedName>
</protein>